<organism evidence="2 3">
    <name type="scientific">Rhodocollybia butyracea</name>
    <dbReference type="NCBI Taxonomy" id="206335"/>
    <lineage>
        <taxon>Eukaryota</taxon>
        <taxon>Fungi</taxon>
        <taxon>Dikarya</taxon>
        <taxon>Basidiomycota</taxon>
        <taxon>Agaricomycotina</taxon>
        <taxon>Agaricomycetes</taxon>
        <taxon>Agaricomycetidae</taxon>
        <taxon>Agaricales</taxon>
        <taxon>Marasmiineae</taxon>
        <taxon>Omphalotaceae</taxon>
        <taxon>Rhodocollybia</taxon>
    </lineage>
</organism>
<name>A0A9P5TYS3_9AGAR</name>
<dbReference type="Proteomes" id="UP000772434">
    <property type="component" value="Unassembled WGS sequence"/>
</dbReference>
<keyword evidence="3" id="KW-1185">Reference proteome</keyword>
<reference evidence="2" key="1">
    <citation type="submission" date="2020-11" db="EMBL/GenBank/DDBJ databases">
        <authorList>
            <consortium name="DOE Joint Genome Institute"/>
            <person name="Ahrendt S."/>
            <person name="Riley R."/>
            <person name="Andreopoulos W."/>
            <person name="Labutti K."/>
            <person name="Pangilinan J."/>
            <person name="Ruiz-Duenas F.J."/>
            <person name="Barrasa J.M."/>
            <person name="Sanchez-Garcia M."/>
            <person name="Camarero S."/>
            <person name="Miyauchi S."/>
            <person name="Serrano A."/>
            <person name="Linde D."/>
            <person name="Babiker R."/>
            <person name="Drula E."/>
            <person name="Ayuso-Fernandez I."/>
            <person name="Pacheco R."/>
            <person name="Padilla G."/>
            <person name="Ferreira P."/>
            <person name="Barriuso J."/>
            <person name="Kellner H."/>
            <person name="Castanera R."/>
            <person name="Alfaro M."/>
            <person name="Ramirez L."/>
            <person name="Pisabarro A.G."/>
            <person name="Kuo A."/>
            <person name="Tritt A."/>
            <person name="Lipzen A."/>
            <person name="He G."/>
            <person name="Yan M."/>
            <person name="Ng V."/>
            <person name="Cullen D."/>
            <person name="Martin F."/>
            <person name="Rosso M.-N."/>
            <person name="Henrissat B."/>
            <person name="Hibbett D."/>
            <person name="Martinez A.T."/>
            <person name="Grigoriev I.V."/>
        </authorList>
    </citation>
    <scope>NUCLEOTIDE SEQUENCE</scope>
    <source>
        <strain evidence="2">AH 40177</strain>
    </source>
</reference>
<feature type="compositionally biased region" description="Low complexity" evidence="1">
    <location>
        <begin position="308"/>
        <end position="319"/>
    </location>
</feature>
<comment type="caution">
    <text evidence="2">The sequence shown here is derived from an EMBL/GenBank/DDBJ whole genome shotgun (WGS) entry which is preliminary data.</text>
</comment>
<feature type="compositionally biased region" description="Basic and acidic residues" evidence="1">
    <location>
        <begin position="17"/>
        <end position="30"/>
    </location>
</feature>
<gene>
    <name evidence="2" type="ORF">BDP27DRAFT_1370225</name>
</gene>
<evidence type="ECO:0000313" key="3">
    <source>
        <dbReference type="Proteomes" id="UP000772434"/>
    </source>
</evidence>
<evidence type="ECO:0000313" key="2">
    <source>
        <dbReference type="EMBL" id="KAF9060795.1"/>
    </source>
</evidence>
<dbReference type="EMBL" id="JADNRY010000227">
    <property type="protein sequence ID" value="KAF9060795.1"/>
    <property type="molecule type" value="Genomic_DNA"/>
</dbReference>
<feature type="region of interest" description="Disordered" evidence="1">
    <location>
        <begin position="281"/>
        <end position="319"/>
    </location>
</feature>
<feature type="region of interest" description="Disordered" evidence="1">
    <location>
        <begin position="1"/>
        <end position="59"/>
    </location>
</feature>
<dbReference type="OrthoDB" id="301415at2759"/>
<dbReference type="AlphaFoldDB" id="A0A9P5TYS3"/>
<accession>A0A9P5TYS3</accession>
<proteinExistence type="predicted"/>
<protein>
    <submittedName>
        <fullName evidence="2">Uncharacterized protein</fullName>
    </submittedName>
</protein>
<sequence length="486" mass="53877">MTYTSEDHTFTTPTKSGDQKDVPSPEHGDNAHLTGLEQDKKASNPTKPKQGFSLGTQRECETRPQINGFAIFGLPSGENCAKCRVFLKENLTELEMNTIQPVVTVAHTPNSSLENTAGNAPSLDSMSLLMAAKVNEKKARLKEVHQGQLFTVELSMMLIDENAKHHKCQLSPFPDMFAATDPIEAALVQLVKKVETSFLQSQYSHQFPGASYDFSFSSCMLQALSGRKTYSIDKGTFDFKGSLESLFLKLRSSGYLSKTDQDTRKICLQIIVPFSLDSFDDDDPSSTASKPQRKRKHSHVDDGLSQISKPSKPKPNLSSTVCRLFPNGDTEFEELPGDYEIEVPKGWSQYAQGGVPKGGYLLKGFYKYAVSARFEGKQVALFMQKPTMSSSVLNSAALRSELDLLVQGNRFAQSFRERAFAAKAHIPKLEYNVENAFLGMVTLPFQCSYDLPMDDKIVEASVTEASLLFDTFLVVPLLQTKGIYTK</sequence>
<evidence type="ECO:0000256" key="1">
    <source>
        <dbReference type="SAM" id="MobiDB-lite"/>
    </source>
</evidence>